<evidence type="ECO:0000313" key="3">
    <source>
        <dbReference type="Proteomes" id="UP000632195"/>
    </source>
</evidence>
<dbReference type="EMBL" id="BMNY01000003">
    <property type="protein sequence ID" value="GGM79222.1"/>
    <property type="molecule type" value="Genomic_DNA"/>
</dbReference>
<comment type="caution">
    <text evidence="2">The sequence shown here is derived from an EMBL/GenBank/DDBJ whole genome shotgun (WGS) entry which is preliminary data.</text>
</comment>
<evidence type="ECO:0000259" key="1">
    <source>
        <dbReference type="Pfam" id="PF13240"/>
    </source>
</evidence>
<gene>
    <name evidence="2" type="ORF">GCM10007108_16830</name>
</gene>
<sequence>MRMPIYEVGEHEILREEAEVVDGETVVAQGTLYLTDRRIIYERRGRRGLIRAVPPKIILDVYLYDISNVSIAVPRLKLFTRKEMEIEYRKDGQKNKIVFRLSDPQRWDTEIRKWINDAKIKKEEEMKREEEERHRREVELAKARAPRANIGMAYFGKGPAQGQEQKPQDANVYDAEVRDIEEPKRLGEEKRLPQKCPRCGSDLPAGAKFCPNCGQEL</sequence>
<reference evidence="2" key="1">
    <citation type="journal article" date="2014" name="Int. J. Syst. Evol. Microbiol.">
        <title>Complete genome sequence of Corynebacterium casei LMG S-19264T (=DSM 44701T), isolated from a smear-ripened cheese.</title>
        <authorList>
            <consortium name="US DOE Joint Genome Institute (JGI-PGF)"/>
            <person name="Walter F."/>
            <person name="Albersmeier A."/>
            <person name="Kalinowski J."/>
            <person name="Ruckert C."/>
        </authorList>
    </citation>
    <scope>NUCLEOTIDE SEQUENCE</scope>
    <source>
        <strain evidence="2">JCM 13583</strain>
    </source>
</reference>
<feature type="domain" description="Zinc-ribbon" evidence="1">
    <location>
        <begin position="195"/>
        <end position="217"/>
    </location>
</feature>
<dbReference type="AlphaFoldDB" id="A0AA37BT76"/>
<reference evidence="2" key="2">
    <citation type="submission" date="2022-09" db="EMBL/GenBank/DDBJ databases">
        <authorList>
            <person name="Sun Q."/>
            <person name="Ohkuma M."/>
        </authorList>
    </citation>
    <scope>NUCLEOTIDE SEQUENCE</scope>
    <source>
        <strain evidence="2">JCM 13583</strain>
    </source>
</reference>
<evidence type="ECO:0000313" key="2">
    <source>
        <dbReference type="EMBL" id="GGM79222.1"/>
    </source>
</evidence>
<dbReference type="InterPro" id="IPR026870">
    <property type="entry name" value="Zinc_ribbon_dom"/>
</dbReference>
<accession>A0AA37BT76</accession>
<organism evidence="2 3">
    <name type="scientific">Thermogymnomonas acidicola</name>
    <dbReference type="NCBI Taxonomy" id="399579"/>
    <lineage>
        <taxon>Archaea</taxon>
        <taxon>Methanobacteriati</taxon>
        <taxon>Thermoplasmatota</taxon>
        <taxon>Thermoplasmata</taxon>
        <taxon>Thermoplasmatales</taxon>
        <taxon>Thermogymnomonas</taxon>
    </lineage>
</organism>
<dbReference type="Proteomes" id="UP000632195">
    <property type="component" value="Unassembled WGS sequence"/>
</dbReference>
<protein>
    <recommendedName>
        <fullName evidence="1">Zinc-ribbon domain-containing protein</fullName>
    </recommendedName>
</protein>
<keyword evidence="3" id="KW-1185">Reference proteome</keyword>
<dbReference type="Pfam" id="PF13240">
    <property type="entry name" value="Zn_Ribbon_1"/>
    <property type="match status" value="1"/>
</dbReference>
<proteinExistence type="predicted"/>
<name>A0AA37BT76_9ARCH</name>